<evidence type="ECO:0000256" key="4">
    <source>
        <dbReference type="ARBA" id="ARBA00023002"/>
    </source>
</evidence>
<sequence length="381" mass="41938">MSPTIAIVGGGPCGLTLARLLECNGFDYVVYERDETDDASRGGGSLDLHSETGQLAIREGGLFDEFKKHARYDDTTFKITDQHGEILLDVGQGRDAPEIDRFLLRRIFLESIPKDKIRWGHAVTGNKLDEDGVPVLEFSNGSTASGFKLVVGADGAWSKVRPLINQAKPIYSGKYFVESRIYPSSPQYGALATKVGTGTLDALGPYQQMIVQKQGDSSYRIYYGFLAPEDFASNGTVDLSNGEAVRKLLLSKDFFGDWVEEMKDLIRHSDTFRSWALYSLPAESLDWKPVPGVTLIGDAAHVAVPFAGEGVNSAMKDALVLAKKIAEHRTGDGLERAVREYEQDMFPRGRDVITRSMKNGELLFNKEGPHAFIRALTDGSF</sequence>
<dbReference type="PRINTS" id="PR00420">
    <property type="entry name" value="RNGMNOXGNASE"/>
</dbReference>
<dbReference type="Proteomes" id="UP001295740">
    <property type="component" value="Unassembled WGS sequence"/>
</dbReference>
<dbReference type="InterPro" id="IPR002938">
    <property type="entry name" value="FAD-bd"/>
</dbReference>
<feature type="domain" description="FAD-binding" evidence="6">
    <location>
        <begin position="5"/>
        <end position="165"/>
    </location>
</feature>
<comment type="caution">
    <text evidence="7">The sequence shown here is derived from an EMBL/GenBank/DDBJ whole genome shotgun (WGS) entry which is preliminary data.</text>
</comment>
<keyword evidence="8" id="KW-1185">Reference proteome</keyword>
<evidence type="ECO:0000259" key="6">
    <source>
        <dbReference type="Pfam" id="PF01494"/>
    </source>
</evidence>
<evidence type="ECO:0000256" key="5">
    <source>
        <dbReference type="ARBA" id="ARBA00023033"/>
    </source>
</evidence>
<reference evidence="7" key="1">
    <citation type="submission" date="2023-10" db="EMBL/GenBank/DDBJ databases">
        <authorList>
            <person name="Hackl T."/>
        </authorList>
    </citation>
    <scope>NUCLEOTIDE SEQUENCE</scope>
</reference>
<dbReference type="SUPFAM" id="SSF51905">
    <property type="entry name" value="FAD/NAD(P)-binding domain"/>
    <property type="match status" value="1"/>
</dbReference>
<gene>
    <name evidence="7" type="ORF">KHLLAP_LOCUS4038</name>
</gene>
<evidence type="ECO:0000256" key="3">
    <source>
        <dbReference type="ARBA" id="ARBA00022827"/>
    </source>
</evidence>
<dbReference type="Gene3D" id="3.50.50.60">
    <property type="entry name" value="FAD/NAD(P)-binding domain"/>
    <property type="match status" value="1"/>
</dbReference>
<dbReference type="PANTHER" id="PTHR46972">
    <property type="entry name" value="MONOOXYGENASE ASQM-RELATED"/>
    <property type="match status" value="1"/>
</dbReference>
<proteinExistence type="predicted"/>
<accession>A0AAI8YG75</accession>
<evidence type="ECO:0000256" key="2">
    <source>
        <dbReference type="ARBA" id="ARBA00022630"/>
    </source>
</evidence>
<dbReference type="Pfam" id="PF01494">
    <property type="entry name" value="FAD_binding_3"/>
    <property type="match status" value="2"/>
</dbReference>
<dbReference type="AlphaFoldDB" id="A0AAI8YG75"/>
<evidence type="ECO:0000256" key="1">
    <source>
        <dbReference type="ARBA" id="ARBA00005179"/>
    </source>
</evidence>
<keyword evidence="4" id="KW-0560">Oxidoreductase</keyword>
<dbReference type="GO" id="GO:0004497">
    <property type="term" value="F:monooxygenase activity"/>
    <property type="evidence" value="ECO:0007669"/>
    <property type="project" value="UniProtKB-KW"/>
</dbReference>
<keyword evidence="5" id="KW-0503">Monooxygenase</keyword>
<evidence type="ECO:0000313" key="7">
    <source>
        <dbReference type="EMBL" id="CAJ2503570.1"/>
    </source>
</evidence>
<dbReference type="InterPro" id="IPR036188">
    <property type="entry name" value="FAD/NAD-bd_sf"/>
</dbReference>
<dbReference type="GO" id="GO:0071949">
    <property type="term" value="F:FAD binding"/>
    <property type="evidence" value="ECO:0007669"/>
    <property type="project" value="InterPro"/>
</dbReference>
<name>A0AAI8YG75_9PEZI</name>
<comment type="pathway">
    <text evidence="1">Secondary metabolite biosynthesis.</text>
</comment>
<organism evidence="7 8">
    <name type="scientific">Anthostomella pinea</name>
    <dbReference type="NCBI Taxonomy" id="933095"/>
    <lineage>
        <taxon>Eukaryota</taxon>
        <taxon>Fungi</taxon>
        <taxon>Dikarya</taxon>
        <taxon>Ascomycota</taxon>
        <taxon>Pezizomycotina</taxon>
        <taxon>Sordariomycetes</taxon>
        <taxon>Xylariomycetidae</taxon>
        <taxon>Xylariales</taxon>
        <taxon>Xylariaceae</taxon>
        <taxon>Anthostomella</taxon>
    </lineage>
</organism>
<protein>
    <submittedName>
        <fullName evidence="7">Uu.00g109640.m01.CDS01</fullName>
    </submittedName>
</protein>
<evidence type="ECO:0000313" key="8">
    <source>
        <dbReference type="Proteomes" id="UP001295740"/>
    </source>
</evidence>
<dbReference type="EMBL" id="CAUWAG010000006">
    <property type="protein sequence ID" value="CAJ2503570.1"/>
    <property type="molecule type" value="Genomic_DNA"/>
</dbReference>
<feature type="domain" description="FAD-binding" evidence="6">
    <location>
        <begin position="293"/>
        <end position="355"/>
    </location>
</feature>
<keyword evidence="2" id="KW-0285">Flavoprotein</keyword>
<dbReference type="PANTHER" id="PTHR46972:SF1">
    <property type="entry name" value="FAD DEPENDENT OXIDOREDUCTASE DOMAIN-CONTAINING PROTEIN"/>
    <property type="match status" value="1"/>
</dbReference>
<keyword evidence="3" id="KW-0274">FAD</keyword>